<accession>A0A345UI17</accession>
<dbReference type="AlphaFoldDB" id="A0A345UI17"/>
<evidence type="ECO:0000256" key="2">
    <source>
        <dbReference type="SAM" id="MobiDB-lite"/>
    </source>
</evidence>
<organism evidence="4 5">
    <name type="scientific">Cyclonatronum proteinivorum</name>
    <dbReference type="NCBI Taxonomy" id="1457365"/>
    <lineage>
        <taxon>Bacteria</taxon>
        <taxon>Pseudomonadati</taxon>
        <taxon>Balneolota</taxon>
        <taxon>Balneolia</taxon>
        <taxon>Balneolales</taxon>
        <taxon>Cyclonatronaceae</taxon>
        <taxon>Cyclonatronum</taxon>
    </lineage>
</organism>
<dbReference type="OrthoDB" id="56323at2"/>
<dbReference type="Gene3D" id="3.50.50.60">
    <property type="entry name" value="FAD/NAD(P)-binding domain"/>
    <property type="match status" value="2"/>
</dbReference>
<evidence type="ECO:0000313" key="4">
    <source>
        <dbReference type="EMBL" id="AXJ00119.1"/>
    </source>
</evidence>
<feature type="domain" description="Amine oxidase" evidence="3">
    <location>
        <begin position="154"/>
        <end position="411"/>
    </location>
</feature>
<evidence type="ECO:0000259" key="3">
    <source>
        <dbReference type="Pfam" id="PF01593"/>
    </source>
</evidence>
<dbReference type="Proteomes" id="UP000254808">
    <property type="component" value="Chromosome"/>
</dbReference>
<dbReference type="Gene3D" id="3.90.660.10">
    <property type="match status" value="1"/>
</dbReference>
<name>A0A345UI17_9BACT</name>
<gene>
    <name evidence="4" type="ORF">CYPRO_0842</name>
</gene>
<keyword evidence="5" id="KW-1185">Reference proteome</keyword>
<reference evidence="4 5" key="1">
    <citation type="submission" date="2018-03" db="EMBL/GenBank/DDBJ databases">
        <title>Phenotypic and genomic properties of Cyclonatronum proteinivorum gen. nov., sp. nov., a haloalkaliphilic bacteroidete from soda lakes possessing Na+-translocating rhodopsin.</title>
        <authorList>
            <person name="Toshchakov S.V."/>
            <person name="Korzhenkov A."/>
            <person name="Samarov N.I."/>
            <person name="Kublanov I.V."/>
            <person name="Muntyan M.S."/>
            <person name="Sorokin D.Y."/>
        </authorList>
    </citation>
    <scope>NUCLEOTIDE SEQUENCE [LARGE SCALE GENOMIC DNA]</scope>
    <source>
        <strain evidence="4 5">Omega</strain>
    </source>
</reference>
<feature type="region of interest" description="Disordered" evidence="2">
    <location>
        <begin position="138"/>
        <end position="157"/>
    </location>
</feature>
<dbReference type="PANTHER" id="PTHR43563:SF1">
    <property type="entry name" value="AMINE OXIDASE [FLAVIN-CONTAINING] B"/>
    <property type="match status" value="1"/>
</dbReference>
<comment type="similarity">
    <text evidence="1">Belongs to the flavin monoamine oxidase family.</text>
</comment>
<evidence type="ECO:0000256" key="1">
    <source>
        <dbReference type="ARBA" id="ARBA00005995"/>
    </source>
</evidence>
<dbReference type="Pfam" id="PF01593">
    <property type="entry name" value="Amino_oxidase"/>
    <property type="match status" value="2"/>
</dbReference>
<dbReference type="InterPro" id="IPR050703">
    <property type="entry name" value="Flavin_MAO"/>
</dbReference>
<protein>
    <submittedName>
        <fullName evidence="4">Monoamine oxidase</fullName>
    </submittedName>
</protein>
<evidence type="ECO:0000313" key="5">
    <source>
        <dbReference type="Proteomes" id="UP000254808"/>
    </source>
</evidence>
<dbReference type="SUPFAM" id="SSF51905">
    <property type="entry name" value="FAD/NAD(P)-binding domain"/>
    <property type="match status" value="1"/>
</dbReference>
<dbReference type="GO" id="GO:0016491">
    <property type="term" value="F:oxidoreductase activity"/>
    <property type="evidence" value="ECO:0007669"/>
    <property type="project" value="InterPro"/>
</dbReference>
<proteinExistence type="inferred from homology"/>
<dbReference type="KEGG" id="cprv:CYPRO_0842"/>
<feature type="domain" description="Amine oxidase" evidence="3">
    <location>
        <begin position="57"/>
        <end position="128"/>
    </location>
</feature>
<dbReference type="SUPFAM" id="SSF54373">
    <property type="entry name" value="FAD-linked reductases, C-terminal domain"/>
    <property type="match status" value="1"/>
</dbReference>
<dbReference type="EMBL" id="CP027806">
    <property type="protein sequence ID" value="AXJ00119.1"/>
    <property type="molecule type" value="Genomic_DNA"/>
</dbReference>
<dbReference type="InterPro" id="IPR036188">
    <property type="entry name" value="FAD/NAD-bd_sf"/>
</dbReference>
<dbReference type="PANTHER" id="PTHR43563">
    <property type="entry name" value="AMINE OXIDASE"/>
    <property type="match status" value="1"/>
</dbReference>
<dbReference type="InterPro" id="IPR002937">
    <property type="entry name" value="Amino_oxidase"/>
</dbReference>
<sequence length="420" mass="45680">MGSFFEFSRQVNAALMVIDEITLQGRAEFHFMVNPAATGFVLPRMKTSDILILGAGLSGLLTAHLLRQQRPDLRLRILEARPEPGGRIRTLRPEAAAPLEMGATWLSPDHRRLQKLLTRLGIETIPQRMGSEAVYEFSPAQPPQRVQLPSGEPQSFRIKGGTDRIITALISSLGEGELVCNAPPLAVRAVRDEQEGSTEAASANSGATTKMLVETPDEGYAASVIISTLPPRLLTHSIIFDPPLPGTLHRIASQTHTWMSESIKAGFSSTHPRLFRQEDGAVTTLFSNAGPFTELYDHSSERDHALIGFLHPGLSELTPEDREAAATKQLNRLLGTQAGDHGTYYECNWKQEAFTHSPHSGFIPPHQHNGHPVFRQPLLGGRLILSGTETASVHPGYMEGAVASAEHAAEAAAAWFSSHG</sequence>